<reference evidence="1" key="1">
    <citation type="submission" date="2018-05" db="EMBL/GenBank/DDBJ databases">
        <authorList>
            <person name="Lanie J.A."/>
            <person name="Ng W.-L."/>
            <person name="Kazmierczak K.M."/>
            <person name="Andrzejewski T.M."/>
            <person name="Davidsen T.M."/>
            <person name="Wayne K.J."/>
            <person name="Tettelin H."/>
            <person name="Glass J.I."/>
            <person name="Rusch D."/>
            <person name="Podicherti R."/>
            <person name="Tsui H.-C.T."/>
            <person name="Winkler M.E."/>
        </authorList>
    </citation>
    <scope>NUCLEOTIDE SEQUENCE</scope>
</reference>
<organism evidence="1">
    <name type="scientific">marine metagenome</name>
    <dbReference type="NCBI Taxonomy" id="408172"/>
    <lineage>
        <taxon>unclassified sequences</taxon>
        <taxon>metagenomes</taxon>
        <taxon>ecological metagenomes</taxon>
    </lineage>
</organism>
<dbReference type="Pfam" id="PF07394">
    <property type="entry name" value="DUF1501"/>
    <property type="match status" value="1"/>
</dbReference>
<dbReference type="EMBL" id="UINC01076292">
    <property type="protein sequence ID" value="SVC15321.1"/>
    <property type="molecule type" value="Genomic_DNA"/>
</dbReference>
<feature type="non-terminal residue" evidence="1">
    <location>
        <position position="171"/>
    </location>
</feature>
<evidence type="ECO:0000313" key="1">
    <source>
        <dbReference type="EMBL" id="SVC15321.1"/>
    </source>
</evidence>
<dbReference type="AlphaFoldDB" id="A0A382JXQ8"/>
<name>A0A382JXQ8_9ZZZZ</name>
<evidence type="ECO:0008006" key="2">
    <source>
        <dbReference type="Google" id="ProtNLM"/>
    </source>
</evidence>
<sequence>MRDSQVYLQSRRAFLERAGLGCGSLALAKLLGEQGILRAAPSTTNPLASRHSHDTPKAKAVIWLFQTGSPSQVDTFDYKPMLRKRNGEPLAGADPKTGFFTTSGKCLESPFAFKQHGASGAWVSEILPSIAKHSDDIAFIHSCYSQSNNHTPAMLEMNSGFIRQGFPSMGS</sequence>
<gene>
    <name evidence="1" type="ORF">METZ01_LOCUS268175</name>
</gene>
<accession>A0A382JXQ8</accession>
<dbReference type="InterPro" id="IPR010869">
    <property type="entry name" value="DUF1501"/>
</dbReference>
<proteinExistence type="predicted"/>
<protein>
    <recommendedName>
        <fullName evidence="2">DUF1501 domain-containing protein</fullName>
    </recommendedName>
</protein>